<evidence type="ECO:0000256" key="6">
    <source>
        <dbReference type="SAM" id="Phobius"/>
    </source>
</evidence>
<dbReference type="InterPro" id="IPR024923">
    <property type="entry name" value="PG_synth_SpoVB"/>
</dbReference>
<dbReference type="EMBL" id="JAWJZB010000011">
    <property type="protein sequence ID" value="MDV5089011.1"/>
    <property type="molecule type" value="Genomic_DNA"/>
</dbReference>
<feature type="transmembrane region" description="Helical" evidence="6">
    <location>
        <begin position="45"/>
        <end position="67"/>
    </location>
</feature>
<sequence length="535" mass="57956">MNRFLKGAMILTIAGIIVKVIGAFSKVFIARILGGEGIGLYQMAYPIYQMIVSIAVSGIPVAISIMIAEKLANEDMRGIDKTFKVSLMLLTTVGAIFGIGMFVLADYLVEWGIITDPRALLGIKALAPAIFVVTLLSCFRGYFQGFQYMVPTGTSQVFEQTFRVVTMVGLAYLLIDRGLHWAAAGATFATFPGVLAGVVVLGYFYYRQRHVRHELRATQNSESIEESTSTVVKRLIALAIPVSMANIVMPIVMLIDMAIVPRRLMDIGYYMNEATTQFGYLTGMATSLVGLPIILTTSLAASLVPAVSESAALHKLDDINHRSKMAMKIANLFTIPACVGLSVLATPVSQMIYNTPHAGPAIAVMSLSIVLLGAQQITAAILQGLGRTVIPMVTIFIGLLVKVFLDYELTAIPELGINGAAWATNIFFGLAAILNFIFVKRYIGSIVPKVELIKIILSAMAMGGMASVMYSFLLTLVGNALAVGFTIVGAIVTYGATLWLTRAITRGDLYNMPIIGKRLLAKKKQEEVELYDEEY</sequence>
<evidence type="ECO:0000313" key="8">
    <source>
        <dbReference type="Proteomes" id="UP001272515"/>
    </source>
</evidence>
<feature type="transmembrane region" description="Helical" evidence="6">
    <location>
        <begin position="7"/>
        <end position="33"/>
    </location>
</feature>
<gene>
    <name evidence="7" type="ORF">RVY80_09275</name>
</gene>
<feature type="transmembrane region" description="Helical" evidence="6">
    <location>
        <begin position="181"/>
        <end position="206"/>
    </location>
</feature>
<reference evidence="7 8" key="1">
    <citation type="submission" date="2023-10" db="EMBL/GenBank/DDBJ databases">
        <title>Veillonella sp. nov., isolated from a pig farm feces dump.</title>
        <authorList>
            <person name="Chang Y.-H."/>
        </authorList>
    </citation>
    <scope>NUCLEOTIDE SEQUENCE [LARGE SCALE GENOMIC DNA]</scope>
    <source>
        <strain evidence="7 8">YH-vei2233</strain>
    </source>
</reference>
<dbReference type="InterPro" id="IPR050833">
    <property type="entry name" value="Poly_Biosynth_Transport"/>
</dbReference>
<dbReference type="PIRSF" id="PIRSF038958">
    <property type="entry name" value="PG_synth_SpoVB"/>
    <property type="match status" value="1"/>
</dbReference>
<name>A0ABU3ZB95_9FIRM</name>
<dbReference type="Pfam" id="PF01943">
    <property type="entry name" value="Polysacc_synt"/>
    <property type="match status" value="1"/>
</dbReference>
<evidence type="ECO:0000256" key="1">
    <source>
        <dbReference type="ARBA" id="ARBA00004651"/>
    </source>
</evidence>
<evidence type="ECO:0000313" key="7">
    <source>
        <dbReference type="EMBL" id="MDV5089011.1"/>
    </source>
</evidence>
<feature type="transmembrane region" description="Helical" evidence="6">
    <location>
        <begin position="480"/>
        <end position="500"/>
    </location>
</feature>
<keyword evidence="2" id="KW-1003">Cell membrane</keyword>
<protein>
    <submittedName>
        <fullName evidence="7">Polysaccharide biosynthesis protein</fullName>
    </submittedName>
</protein>
<evidence type="ECO:0000256" key="4">
    <source>
        <dbReference type="ARBA" id="ARBA00022989"/>
    </source>
</evidence>
<feature type="transmembrane region" description="Helical" evidence="6">
    <location>
        <begin position="389"/>
        <end position="407"/>
    </location>
</feature>
<feature type="transmembrane region" description="Helical" evidence="6">
    <location>
        <begin position="280"/>
        <end position="308"/>
    </location>
</feature>
<proteinExistence type="predicted"/>
<feature type="transmembrane region" description="Helical" evidence="6">
    <location>
        <begin position="361"/>
        <end position="382"/>
    </location>
</feature>
<keyword evidence="5 6" id="KW-0472">Membrane</keyword>
<feature type="transmembrane region" description="Helical" evidence="6">
    <location>
        <begin position="235"/>
        <end position="260"/>
    </location>
</feature>
<dbReference type="RefSeq" id="WP_317330379.1">
    <property type="nucleotide sequence ID" value="NZ_JAWJZA010000012.1"/>
</dbReference>
<accession>A0ABU3ZB95</accession>
<organism evidence="7 8">
    <name type="scientific">Veillonella absiana</name>
    <dbReference type="NCBI Taxonomy" id="3079305"/>
    <lineage>
        <taxon>Bacteria</taxon>
        <taxon>Bacillati</taxon>
        <taxon>Bacillota</taxon>
        <taxon>Negativicutes</taxon>
        <taxon>Veillonellales</taxon>
        <taxon>Veillonellaceae</taxon>
        <taxon>Veillonella</taxon>
    </lineage>
</organism>
<dbReference type="PANTHER" id="PTHR30250">
    <property type="entry name" value="PST FAMILY PREDICTED COLANIC ACID TRANSPORTER"/>
    <property type="match status" value="1"/>
</dbReference>
<dbReference type="PANTHER" id="PTHR30250:SF21">
    <property type="entry name" value="LIPID II FLIPPASE MURJ"/>
    <property type="match status" value="1"/>
</dbReference>
<comment type="caution">
    <text evidence="7">The sequence shown here is derived from an EMBL/GenBank/DDBJ whole genome shotgun (WGS) entry which is preliminary data.</text>
</comment>
<dbReference type="CDD" id="cd13124">
    <property type="entry name" value="MATE_SpoVB_like"/>
    <property type="match status" value="1"/>
</dbReference>
<feature type="transmembrane region" description="Helical" evidence="6">
    <location>
        <begin position="87"/>
        <end position="109"/>
    </location>
</feature>
<feature type="transmembrane region" description="Helical" evidence="6">
    <location>
        <begin position="121"/>
        <end position="143"/>
    </location>
</feature>
<keyword evidence="3 6" id="KW-0812">Transmembrane</keyword>
<evidence type="ECO:0000256" key="3">
    <source>
        <dbReference type="ARBA" id="ARBA00022692"/>
    </source>
</evidence>
<evidence type="ECO:0000256" key="5">
    <source>
        <dbReference type="ARBA" id="ARBA00023136"/>
    </source>
</evidence>
<feature type="transmembrane region" description="Helical" evidence="6">
    <location>
        <begin position="419"/>
        <end position="439"/>
    </location>
</feature>
<keyword evidence="4 6" id="KW-1133">Transmembrane helix</keyword>
<dbReference type="Proteomes" id="UP001272515">
    <property type="component" value="Unassembled WGS sequence"/>
</dbReference>
<dbReference type="InterPro" id="IPR002797">
    <property type="entry name" value="Polysacc_synth"/>
</dbReference>
<comment type="subcellular location">
    <subcellularLocation>
        <location evidence="1">Cell membrane</location>
        <topology evidence="1">Multi-pass membrane protein</topology>
    </subcellularLocation>
</comment>
<evidence type="ECO:0000256" key="2">
    <source>
        <dbReference type="ARBA" id="ARBA00022475"/>
    </source>
</evidence>
<keyword evidence="8" id="KW-1185">Reference proteome</keyword>
<feature type="transmembrane region" description="Helical" evidence="6">
    <location>
        <begin position="451"/>
        <end position="474"/>
    </location>
</feature>
<feature type="transmembrane region" description="Helical" evidence="6">
    <location>
        <begin position="329"/>
        <end position="349"/>
    </location>
</feature>
<feature type="transmembrane region" description="Helical" evidence="6">
    <location>
        <begin position="155"/>
        <end position="175"/>
    </location>
</feature>